<dbReference type="InterPro" id="IPR055558">
    <property type="entry name" value="DUF7134"/>
</dbReference>
<comment type="catalytic activity">
    <reaction evidence="1">
        <text>ATP + protein L-histidine = ADP + protein N-phospho-L-histidine.</text>
        <dbReference type="EC" id="2.7.13.3"/>
    </reaction>
</comment>
<accession>A0A561UJD0</accession>
<evidence type="ECO:0000256" key="3">
    <source>
        <dbReference type="ARBA" id="ARBA00022553"/>
    </source>
</evidence>
<feature type="domain" description="Histidine kinase/HSP90-like ATPase" evidence="11">
    <location>
        <begin position="324"/>
        <end position="420"/>
    </location>
</feature>
<evidence type="ECO:0000256" key="1">
    <source>
        <dbReference type="ARBA" id="ARBA00000085"/>
    </source>
</evidence>
<gene>
    <name evidence="14" type="ORF">FHX73_113302</name>
</gene>
<feature type="domain" description="Signal transduction histidine kinase subgroup 3 dimerisation and phosphoacceptor" evidence="12">
    <location>
        <begin position="214"/>
        <end position="279"/>
    </location>
</feature>
<keyword evidence="3" id="KW-0597">Phosphoprotein</keyword>
<dbReference type="InterPro" id="IPR003594">
    <property type="entry name" value="HATPase_dom"/>
</dbReference>
<dbReference type="GO" id="GO:0000155">
    <property type="term" value="F:phosphorelay sensor kinase activity"/>
    <property type="evidence" value="ECO:0007669"/>
    <property type="project" value="InterPro"/>
</dbReference>
<dbReference type="PANTHER" id="PTHR24421">
    <property type="entry name" value="NITRATE/NITRITE SENSOR PROTEIN NARX-RELATED"/>
    <property type="match status" value="1"/>
</dbReference>
<feature type="transmembrane region" description="Helical" evidence="10">
    <location>
        <begin position="77"/>
        <end position="94"/>
    </location>
</feature>
<evidence type="ECO:0000256" key="8">
    <source>
        <dbReference type="ARBA" id="ARBA00023012"/>
    </source>
</evidence>
<evidence type="ECO:0000259" key="13">
    <source>
        <dbReference type="Pfam" id="PF23539"/>
    </source>
</evidence>
<evidence type="ECO:0000256" key="7">
    <source>
        <dbReference type="ARBA" id="ARBA00022840"/>
    </source>
</evidence>
<evidence type="ECO:0000256" key="6">
    <source>
        <dbReference type="ARBA" id="ARBA00022777"/>
    </source>
</evidence>
<organism evidence="14 15">
    <name type="scientific">Kitasatospora viridis</name>
    <dbReference type="NCBI Taxonomy" id="281105"/>
    <lineage>
        <taxon>Bacteria</taxon>
        <taxon>Bacillati</taxon>
        <taxon>Actinomycetota</taxon>
        <taxon>Actinomycetes</taxon>
        <taxon>Kitasatosporales</taxon>
        <taxon>Streptomycetaceae</taxon>
        <taxon>Kitasatospora</taxon>
    </lineage>
</organism>
<dbReference type="Gene3D" id="1.20.5.1930">
    <property type="match status" value="1"/>
</dbReference>
<evidence type="ECO:0000256" key="10">
    <source>
        <dbReference type="SAM" id="Phobius"/>
    </source>
</evidence>
<keyword evidence="4" id="KW-0808">Transferase</keyword>
<feature type="region of interest" description="Disordered" evidence="9">
    <location>
        <begin position="398"/>
        <end position="426"/>
    </location>
</feature>
<dbReference type="GO" id="GO:0005524">
    <property type="term" value="F:ATP binding"/>
    <property type="evidence" value="ECO:0007669"/>
    <property type="project" value="UniProtKB-KW"/>
</dbReference>
<keyword evidence="10" id="KW-0812">Transmembrane</keyword>
<dbReference type="Proteomes" id="UP000317940">
    <property type="component" value="Unassembled WGS sequence"/>
</dbReference>
<protein>
    <recommendedName>
        <fullName evidence="2">histidine kinase</fullName>
        <ecNumber evidence="2">2.7.13.3</ecNumber>
    </recommendedName>
</protein>
<dbReference type="InterPro" id="IPR011712">
    <property type="entry name" value="Sig_transdc_His_kin_sub3_dim/P"/>
</dbReference>
<keyword evidence="6 14" id="KW-0418">Kinase</keyword>
<keyword evidence="15" id="KW-1185">Reference proteome</keyword>
<dbReference type="Pfam" id="PF07730">
    <property type="entry name" value="HisKA_3"/>
    <property type="match status" value="1"/>
</dbReference>
<evidence type="ECO:0000259" key="11">
    <source>
        <dbReference type="Pfam" id="PF02518"/>
    </source>
</evidence>
<evidence type="ECO:0000313" key="15">
    <source>
        <dbReference type="Proteomes" id="UP000317940"/>
    </source>
</evidence>
<dbReference type="GO" id="GO:0016020">
    <property type="term" value="C:membrane"/>
    <property type="evidence" value="ECO:0007669"/>
    <property type="project" value="InterPro"/>
</dbReference>
<evidence type="ECO:0000256" key="2">
    <source>
        <dbReference type="ARBA" id="ARBA00012438"/>
    </source>
</evidence>
<evidence type="ECO:0000256" key="4">
    <source>
        <dbReference type="ARBA" id="ARBA00022679"/>
    </source>
</evidence>
<dbReference type="PANTHER" id="PTHR24421:SF10">
    <property type="entry name" value="NITRATE_NITRITE SENSOR PROTEIN NARQ"/>
    <property type="match status" value="1"/>
</dbReference>
<name>A0A561UJD0_9ACTN</name>
<evidence type="ECO:0000259" key="12">
    <source>
        <dbReference type="Pfam" id="PF07730"/>
    </source>
</evidence>
<keyword evidence="10" id="KW-0472">Membrane</keyword>
<dbReference type="AlphaFoldDB" id="A0A561UJD0"/>
<dbReference type="InterPro" id="IPR050482">
    <property type="entry name" value="Sensor_HK_TwoCompSys"/>
</dbReference>
<dbReference type="CDD" id="cd16917">
    <property type="entry name" value="HATPase_UhpB-NarQ-NarX-like"/>
    <property type="match status" value="1"/>
</dbReference>
<keyword evidence="7" id="KW-0067">ATP-binding</keyword>
<dbReference type="InterPro" id="IPR036890">
    <property type="entry name" value="HATPase_C_sf"/>
</dbReference>
<dbReference type="SUPFAM" id="SSF55874">
    <property type="entry name" value="ATPase domain of HSP90 chaperone/DNA topoisomerase II/histidine kinase"/>
    <property type="match status" value="1"/>
</dbReference>
<dbReference type="Pfam" id="PF23539">
    <property type="entry name" value="DUF7134"/>
    <property type="match status" value="1"/>
</dbReference>
<dbReference type="Pfam" id="PF02518">
    <property type="entry name" value="HATPase_c"/>
    <property type="match status" value="1"/>
</dbReference>
<dbReference type="OrthoDB" id="227596at2"/>
<reference evidence="14 15" key="1">
    <citation type="submission" date="2019-06" db="EMBL/GenBank/DDBJ databases">
        <title>Sequencing the genomes of 1000 actinobacteria strains.</title>
        <authorList>
            <person name="Klenk H.-P."/>
        </authorList>
    </citation>
    <scope>NUCLEOTIDE SEQUENCE [LARGE SCALE GENOMIC DNA]</scope>
    <source>
        <strain evidence="14 15">DSM 44826</strain>
    </source>
</reference>
<evidence type="ECO:0000313" key="14">
    <source>
        <dbReference type="EMBL" id="TWF99455.1"/>
    </source>
</evidence>
<proteinExistence type="predicted"/>
<dbReference type="EC" id="2.7.13.3" evidence="2"/>
<keyword evidence="10" id="KW-1133">Transmembrane helix</keyword>
<dbReference type="Gene3D" id="3.30.565.10">
    <property type="entry name" value="Histidine kinase-like ATPase, C-terminal domain"/>
    <property type="match status" value="1"/>
</dbReference>
<keyword evidence="8" id="KW-0902">Two-component regulatory system</keyword>
<feature type="domain" description="DUF7134" evidence="13">
    <location>
        <begin position="47"/>
        <end position="158"/>
    </location>
</feature>
<keyword evidence="5" id="KW-0547">Nucleotide-binding</keyword>
<comment type="caution">
    <text evidence="14">The sequence shown here is derived from an EMBL/GenBank/DDBJ whole genome shotgun (WGS) entry which is preliminary data.</text>
</comment>
<dbReference type="EMBL" id="VIWT01000001">
    <property type="protein sequence ID" value="TWF99455.1"/>
    <property type="molecule type" value="Genomic_DNA"/>
</dbReference>
<evidence type="ECO:0000256" key="5">
    <source>
        <dbReference type="ARBA" id="ARBA00022741"/>
    </source>
</evidence>
<dbReference type="GO" id="GO:0046983">
    <property type="term" value="F:protein dimerization activity"/>
    <property type="evidence" value="ECO:0007669"/>
    <property type="project" value="InterPro"/>
</dbReference>
<sequence length="426" mass="45591">MSLSRGPEPGFPLPHRAARLPLALLVGGGATGARVESTWQGRLIRSVAGRPFAVDCVLAFLAGAIAVWAVLFDSRYWPLWTFLLAAATAAPLPWRRRAPFTVFWLSSLPSLCLSLFAHSAQPQIMLAGILVIYTLADRGKEWQRWLTLAGLVVYNVFGTRSPNGLIFSELTAVGSFILGSITRELRRQAATEKQRAHEAGAQAASEAARAVAEERARIAREMHDILAHAVSLMVIQAEAGPLVVHRDPERAVRTFDTIADSGRDAMVQLRRVLGVLKEVGEAPQLAPQPRLLELTAVADRVRAAGVRVELELPEPAPALPADVEAAAYRIVQEALTNVLKHSGADRAEVAVVERAERLELTVRDNGRGPGAEAPAGAAGWNGGRGLLGIRERAAACGGRAEVGPGPDGTGFQVRADLPLDRPALAR</sequence>
<feature type="transmembrane region" description="Helical" evidence="10">
    <location>
        <begin position="52"/>
        <end position="71"/>
    </location>
</feature>
<evidence type="ECO:0000256" key="9">
    <source>
        <dbReference type="SAM" id="MobiDB-lite"/>
    </source>
</evidence>